<dbReference type="Gene3D" id="3.40.50.300">
    <property type="entry name" value="P-loop containing nucleotide triphosphate hydrolases"/>
    <property type="match status" value="1"/>
</dbReference>
<dbReference type="InterPro" id="IPR027417">
    <property type="entry name" value="P-loop_NTPase"/>
</dbReference>
<dbReference type="InterPro" id="IPR003593">
    <property type="entry name" value="AAA+_ATPase"/>
</dbReference>
<sequence>MLAAIGITRRVGKRTLLADISFELPAGATATVLGPSGSGKTTLLRTLMGLEPPDVGEVHLDGRCLARPGLHVPPEHRGMAFVFQEFTLFPHLDVQANLHFGVRGRRRRAEARDLLELLDIAQLERRRIDSLSGGEQQRVALARALAVRPRLLLLDEPFSNIDSMLRDQLYERLRTWLAAQGISTIIATHDHKEAFYFSDAILVLRDGVLIDHNPPRHIYETPADAWTAEFFGAANFLAGSTLGPLAPGRSLEPHGRYLVRPEAFELHTDGDEPNAQVRSVIYYGAHQDLDLALTGNSAPLRVRCAGTLRLQAGQSVRIRLRDDVAPHPLPFAAPE</sequence>
<feature type="domain" description="ABC transporter" evidence="4">
    <location>
        <begin position="2"/>
        <end position="231"/>
    </location>
</feature>
<dbReference type="PROSITE" id="PS00211">
    <property type="entry name" value="ABC_TRANSPORTER_1"/>
    <property type="match status" value="1"/>
</dbReference>
<evidence type="ECO:0000256" key="3">
    <source>
        <dbReference type="ARBA" id="ARBA00022840"/>
    </source>
</evidence>
<keyword evidence="1" id="KW-0813">Transport</keyword>
<dbReference type="InterPro" id="IPR003439">
    <property type="entry name" value="ABC_transporter-like_ATP-bd"/>
</dbReference>
<proteinExistence type="predicted"/>
<dbReference type="Pfam" id="PF00005">
    <property type="entry name" value="ABC_tran"/>
    <property type="match status" value="1"/>
</dbReference>
<reference evidence="5 6" key="1">
    <citation type="journal article" date="2020" name="Microorganisms">
        <title>Osmotic Adaptation and Compatible Solute Biosynthesis of Phototrophic Bacteria as Revealed from Genome Analyses.</title>
        <authorList>
            <person name="Imhoff J.F."/>
            <person name="Rahn T."/>
            <person name="Kunzel S."/>
            <person name="Keller A."/>
            <person name="Neulinger S.C."/>
        </authorList>
    </citation>
    <scope>NUCLEOTIDE SEQUENCE [LARGE SCALE GENOMIC DNA]</scope>
    <source>
        <strain evidence="5 6">DSM 6210</strain>
    </source>
</reference>
<dbReference type="InterPro" id="IPR013611">
    <property type="entry name" value="Transp-assoc_OB_typ2"/>
</dbReference>
<evidence type="ECO:0000313" key="6">
    <source>
        <dbReference type="Proteomes" id="UP000748752"/>
    </source>
</evidence>
<organism evidence="5 6">
    <name type="scientific">Thiohalocapsa halophila</name>
    <dbReference type="NCBI Taxonomy" id="69359"/>
    <lineage>
        <taxon>Bacteria</taxon>
        <taxon>Pseudomonadati</taxon>
        <taxon>Pseudomonadota</taxon>
        <taxon>Gammaproteobacteria</taxon>
        <taxon>Chromatiales</taxon>
        <taxon>Chromatiaceae</taxon>
        <taxon>Thiohalocapsa</taxon>
    </lineage>
</organism>
<dbReference type="PANTHER" id="PTHR42781:SF4">
    <property type="entry name" value="SPERMIDINE_PUTRESCINE IMPORT ATP-BINDING PROTEIN POTA"/>
    <property type="match status" value="1"/>
</dbReference>
<dbReference type="PROSITE" id="PS50893">
    <property type="entry name" value="ABC_TRANSPORTER_2"/>
    <property type="match status" value="1"/>
</dbReference>
<dbReference type="SMART" id="SM00382">
    <property type="entry name" value="AAA"/>
    <property type="match status" value="1"/>
</dbReference>
<dbReference type="Proteomes" id="UP000748752">
    <property type="component" value="Unassembled WGS sequence"/>
</dbReference>
<keyword evidence="6" id="KW-1185">Reference proteome</keyword>
<evidence type="ECO:0000256" key="1">
    <source>
        <dbReference type="ARBA" id="ARBA00022448"/>
    </source>
</evidence>
<name>A0ABS1CF51_9GAMM</name>
<dbReference type="PANTHER" id="PTHR42781">
    <property type="entry name" value="SPERMIDINE/PUTRESCINE IMPORT ATP-BINDING PROTEIN POTA"/>
    <property type="match status" value="1"/>
</dbReference>
<evidence type="ECO:0000313" key="5">
    <source>
        <dbReference type="EMBL" id="MBK1630530.1"/>
    </source>
</evidence>
<dbReference type="EMBL" id="NRRV01000013">
    <property type="protein sequence ID" value="MBK1630530.1"/>
    <property type="molecule type" value="Genomic_DNA"/>
</dbReference>
<keyword evidence="2" id="KW-0547">Nucleotide-binding</keyword>
<dbReference type="RefSeq" id="WP_200235485.1">
    <property type="nucleotide sequence ID" value="NZ_NRRV01000013.1"/>
</dbReference>
<evidence type="ECO:0000256" key="2">
    <source>
        <dbReference type="ARBA" id="ARBA00022741"/>
    </source>
</evidence>
<gene>
    <name evidence="5" type="ORF">CKO31_07180</name>
</gene>
<keyword evidence="3" id="KW-0067">ATP-binding</keyword>
<dbReference type="InterPro" id="IPR050093">
    <property type="entry name" value="ABC_SmlMolc_Importer"/>
</dbReference>
<dbReference type="SUPFAM" id="SSF50331">
    <property type="entry name" value="MOP-like"/>
    <property type="match status" value="1"/>
</dbReference>
<dbReference type="InterPro" id="IPR008995">
    <property type="entry name" value="Mo/tungstate-bd_C_term_dom"/>
</dbReference>
<protein>
    <recommendedName>
        <fullName evidence="4">ABC transporter domain-containing protein</fullName>
    </recommendedName>
</protein>
<accession>A0ABS1CF51</accession>
<evidence type="ECO:0000259" key="4">
    <source>
        <dbReference type="PROSITE" id="PS50893"/>
    </source>
</evidence>
<comment type="caution">
    <text evidence="5">The sequence shown here is derived from an EMBL/GenBank/DDBJ whole genome shotgun (WGS) entry which is preliminary data.</text>
</comment>
<dbReference type="InterPro" id="IPR017871">
    <property type="entry name" value="ABC_transporter-like_CS"/>
</dbReference>
<dbReference type="SUPFAM" id="SSF52540">
    <property type="entry name" value="P-loop containing nucleoside triphosphate hydrolases"/>
    <property type="match status" value="1"/>
</dbReference>
<dbReference type="Pfam" id="PF08402">
    <property type="entry name" value="TOBE_2"/>
    <property type="match status" value="1"/>
</dbReference>